<dbReference type="Gene3D" id="3.30.460.10">
    <property type="entry name" value="Beta Polymerase, domain 2"/>
    <property type="match status" value="1"/>
</dbReference>
<keyword evidence="3" id="KW-1185">Reference proteome</keyword>
<evidence type="ECO:0000313" key="2">
    <source>
        <dbReference type="EMBL" id="SDT10562.1"/>
    </source>
</evidence>
<dbReference type="AlphaFoldDB" id="A0A1H1XMZ5"/>
<feature type="domain" description="Polymerase nucleotidyl transferase" evidence="1">
    <location>
        <begin position="5"/>
        <end position="44"/>
    </location>
</feature>
<gene>
    <name evidence="2" type="ORF">SAMN04489812_4156</name>
</gene>
<reference evidence="2 3" key="1">
    <citation type="submission" date="2016-10" db="EMBL/GenBank/DDBJ databases">
        <authorList>
            <person name="de Groot N.N."/>
        </authorList>
    </citation>
    <scope>NUCLEOTIDE SEQUENCE [LARGE SCALE GENOMIC DNA]</scope>
    <source>
        <strain evidence="2 3">DSM 21800</strain>
    </source>
</reference>
<dbReference type="SUPFAM" id="SSF81301">
    <property type="entry name" value="Nucleotidyltransferase"/>
    <property type="match status" value="1"/>
</dbReference>
<proteinExistence type="predicted"/>
<dbReference type="Pfam" id="PF01909">
    <property type="entry name" value="NTP_transf_2"/>
    <property type="match status" value="1"/>
</dbReference>
<keyword evidence="2" id="KW-0808">Transferase</keyword>
<organism evidence="2 3">
    <name type="scientific">Microlunatus soli</name>
    <dbReference type="NCBI Taxonomy" id="630515"/>
    <lineage>
        <taxon>Bacteria</taxon>
        <taxon>Bacillati</taxon>
        <taxon>Actinomycetota</taxon>
        <taxon>Actinomycetes</taxon>
        <taxon>Propionibacteriales</taxon>
        <taxon>Propionibacteriaceae</taxon>
        <taxon>Microlunatus</taxon>
    </lineage>
</organism>
<evidence type="ECO:0000313" key="3">
    <source>
        <dbReference type="Proteomes" id="UP000199103"/>
    </source>
</evidence>
<name>A0A1H1XMZ5_9ACTN</name>
<protein>
    <submittedName>
        <fullName evidence="2">Nucleotidyltransferase domain-containing protein</fullName>
    </submittedName>
</protein>
<dbReference type="Proteomes" id="UP000199103">
    <property type="component" value="Chromosome I"/>
</dbReference>
<dbReference type="InterPro" id="IPR002934">
    <property type="entry name" value="Polymerase_NTP_transf_dom"/>
</dbReference>
<dbReference type="InterPro" id="IPR043519">
    <property type="entry name" value="NT_sf"/>
</dbReference>
<dbReference type="CDD" id="cd05403">
    <property type="entry name" value="NT_KNTase_like"/>
    <property type="match status" value="1"/>
</dbReference>
<sequence length="267" mass="29281">MIDSARRVLADDHRVLGVWLSGSYGSGSQDRFSDVDLWVVVEDEDLPGFCDDWPEIAERIAPTVLCRQLGQAPVFNQISADWVRFDVSIGTPGDVARRTRSTVRALHDPHNLSERLAAPGPALQPDPDRVASITVEFLRVLGLLPVVIGREEYVVGVSGVELLRGMIIQLMLQDVAVEDRGGALHLRRLLPADRLQILTELPATTADQESVINGNIACVDLFFPLARELHDRCGIPWPQEMQDAARRHLASTLSFELPVGSATGAAQ</sequence>
<dbReference type="GO" id="GO:0016779">
    <property type="term" value="F:nucleotidyltransferase activity"/>
    <property type="evidence" value="ECO:0007669"/>
    <property type="project" value="InterPro"/>
</dbReference>
<dbReference type="EMBL" id="LT629772">
    <property type="protein sequence ID" value="SDT10562.1"/>
    <property type="molecule type" value="Genomic_DNA"/>
</dbReference>
<evidence type="ECO:0000259" key="1">
    <source>
        <dbReference type="Pfam" id="PF01909"/>
    </source>
</evidence>
<accession>A0A1H1XMZ5</accession>